<evidence type="ECO:0000313" key="1">
    <source>
        <dbReference type="EMBL" id="CAG6618747.1"/>
    </source>
</evidence>
<reference evidence="1" key="1">
    <citation type="submission" date="2021-05" db="EMBL/GenBank/DDBJ databases">
        <authorList>
            <person name="Alioto T."/>
            <person name="Alioto T."/>
            <person name="Gomez Garrido J."/>
        </authorList>
    </citation>
    <scope>NUCLEOTIDE SEQUENCE</scope>
</reference>
<name>A0A8D8M6K3_9HEMI</name>
<sequence length="100" mass="11613">MYSHTLGLSTNCLSQFDLFNQVRFWLAVNYHIYKDVILTTYLFSLLSEGCLEPPKSGLPVHHYSNDHVTKAGVSKHHHNYQVRVLGRNELSHLYIKKRSV</sequence>
<organism evidence="1">
    <name type="scientific">Cacopsylla melanoneura</name>
    <dbReference type="NCBI Taxonomy" id="428564"/>
    <lineage>
        <taxon>Eukaryota</taxon>
        <taxon>Metazoa</taxon>
        <taxon>Ecdysozoa</taxon>
        <taxon>Arthropoda</taxon>
        <taxon>Hexapoda</taxon>
        <taxon>Insecta</taxon>
        <taxon>Pterygota</taxon>
        <taxon>Neoptera</taxon>
        <taxon>Paraneoptera</taxon>
        <taxon>Hemiptera</taxon>
        <taxon>Sternorrhyncha</taxon>
        <taxon>Psylloidea</taxon>
        <taxon>Psyllidae</taxon>
        <taxon>Psyllinae</taxon>
        <taxon>Cacopsylla</taxon>
    </lineage>
</organism>
<dbReference type="EMBL" id="HBUF01043606">
    <property type="protein sequence ID" value="CAG6618747.1"/>
    <property type="molecule type" value="Transcribed_RNA"/>
</dbReference>
<accession>A0A8D8M6K3</accession>
<dbReference type="AlphaFoldDB" id="A0A8D8M6K3"/>
<protein>
    <submittedName>
        <fullName evidence="1">Uncharacterized protein</fullName>
    </submittedName>
</protein>
<proteinExistence type="predicted"/>